<keyword evidence="4" id="KW-0804">Transcription</keyword>
<feature type="domain" description="NAC" evidence="6">
    <location>
        <begin position="25"/>
        <end position="100"/>
    </location>
</feature>
<protein>
    <recommendedName>
        <fullName evidence="6">NAC domain-containing protein</fullName>
    </recommendedName>
</protein>
<evidence type="ECO:0000256" key="4">
    <source>
        <dbReference type="ARBA" id="ARBA00023163"/>
    </source>
</evidence>
<dbReference type="Proteomes" id="UP000824890">
    <property type="component" value="Unassembled WGS sequence"/>
</dbReference>
<keyword evidence="3" id="KW-0238">DNA-binding</keyword>
<dbReference type="EMBL" id="JAGKQM010000013">
    <property type="protein sequence ID" value="KAH0891531.1"/>
    <property type="molecule type" value="Genomic_DNA"/>
</dbReference>
<sequence>MWILDGKEHTSTWRTGEDSYHAVGLPSGFRYHPMEEELVNCYLKRKINGQEIELAIIPEVDLCKCEPWMMGPRRTRVHYVRCSRRTEYAQSRKQNNNYKF</sequence>
<evidence type="ECO:0000256" key="1">
    <source>
        <dbReference type="ARBA" id="ARBA00004123"/>
    </source>
</evidence>
<keyword evidence="5" id="KW-0539">Nucleus</keyword>
<comment type="caution">
    <text evidence="7">The sequence shown here is derived from an EMBL/GenBank/DDBJ whole genome shotgun (WGS) entry which is preliminary data.</text>
</comment>
<dbReference type="InterPro" id="IPR003441">
    <property type="entry name" value="NAC-dom"/>
</dbReference>
<name>A0ABQ8AHG4_BRANA</name>
<dbReference type="Gene3D" id="2.170.150.80">
    <property type="entry name" value="NAC domain"/>
    <property type="match status" value="1"/>
</dbReference>
<organism evidence="7 8">
    <name type="scientific">Brassica napus</name>
    <name type="common">Rape</name>
    <dbReference type="NCBI Taxonomy" id="3708"/>
    <lineage>
        <taxon>Eukaryota</taxon>
        <taxon>Viridiplantae</taxon>
        <taxon>Streptophyta</taxon>
        <taxon>Embryophyta</taxon>
        <taxon>Tracheophyta</taxon>
        <taxon>Spermatophyta</taxon>
        <taxon>Magnoliopsida</taxon>
        <taxon>eudicotyledons</taxon>
        <taxon>Gunneridae</taxon>
        <taxon>Pentapetalae</taxon>
        <taxon>rosids</taxon>
        <taxon>malvids</taxon>
        <taxon>Brassicales</taxon>
        <taxon>Brassicaceae</taxon>
        <taxon>Brassiceae</taxon>
        <taxon>Brassica</taxon>
    </lineage>
</organism>
<accession>A0ABQ8AHG4</accession>
<dbReference type="InterPro" id="IPR036093">
    <property type="entry name" value="NAC_dom_sf"/>
</dbReference>
<dbReference type="SUPFAM" id="SSF101941">
    <property type="entry name" value="NAC domain"/>
    <property type="match status" value="1"/>
</dbReference>
<evidence type="ECO:0000313" key="8">
    <source>
        <dbReference type="Proteomes" id="UP000824890"/>
    </source>
</evidence>
<evidence type="ECO:0000259" key="6">
    <source>
        <dbReference type="PROSITE" id="PS51005"/>
    </source>
</evidence>
<proteinExistence type="predicted"/>
<comment type="subcellular location">
    <subcellularLocation>
        <location evidence="1">Nucleus</location>
    </subcellularLocation>
</comment>
<dbReference type="PROSITE" id="PS51005">
    <property type="entry name" value="NAC"/>
    <property type="match status" value="1"/>
</dbReference>
<evidence type="ECO:0000256" key="3">
    <source>
        <dbReference type="ARBA" id="ARBA00023125"/>
    </source>
</evidence>
<evidence type="ECO:0000313" key="7">
    <source>
        <dbReference type="EMBL" id="KAH0891531.1"/>
    </source>
</evidence>
<evidence type="ECO:0000256" key="2">
    <source>
        <dbReference type="ARBA" id="ARBA00023015"/>
    </source>
</evidence>
<keyword evidence="8" id="KW-1185">Reference proteome</keyword>
<reference evidence="7 8" key="1">
    <citation type="submission" date="2021-05" db="EMBL/GenBank/DDBJ databases">
        <title>Genome Assembly of Synthetic Allotetraploid Brassica napus Reveals Homoeologous Exchanges between Subgenomes.</title>
        <authorList>
            <person name="Davis J.T."/>
        </authorList>
    </citation>
    <scope>NUCLEOTIDE SEQUENCE [LARGE SCALE GENOMIC DNA]</scope>
    <source>
        <strain evidence="8">cv. Da-Ae</strain>
        <tissue evidence="7">Seedling</tissue>
    </source>
</reference>
<gene>
    <name evidence="7" type="ORF">HID58_053960</name>
</gene>
<evidence type="ECO:0000256" key="5">
    <source>
        <dbReference type="ARBA" id="ARBA00023242"/>
    </source>
</evidence>
<keyword evidence="2" id="KW-0805">Transcription regulation</keyword>
<dbReference type="Pfam" id="PF02365">
    <property type="entry name" value="NAM"/>
    <property type="match status" value="1"/>
</dbReference>
<dbReference type="PANTHER" id="PTHR31989">
    <property type="entry name" value="NAC DOMAIN-CONTAINING PROTEIN 82-RELATED"/>
    <property type="match status" value="1"/>
</dbReference>